<evidence type="ECO:0000256" key="6">
    <source>
        <dbReference type="ARBA" id="ARBA00022723"/>
    </source>
</evidence>
<comment type="subcellular location">
    <subcellularLocation>
        <location evidence="10 13">Cytoplasm</location>
    </subcellularLocation>
</comment>
<comment type="similarity">
    <text evidence="10 13">Belongs to the malate synthase family. GlcB subfamily.</text>
</comment>
<feature type="binding site" evidence="10">
    <location>
        <position position="115"/>
    </location>
    <ligand>
        <name>acetyl-CoA</name>
        <dbReference type="ChEBI" id="CHEBI:57288"/>
    </ligand>
</feature>
<evidence type="ECO:0000256" key="5">
    <source>
        <dbReference type="ARBA" id="ARBA00022679"/>
    </source>
</evidence>
<comment type="caution">
    <text evidence="10">Lacks conserved residue(s) required for the propagation of feature annotation.</text>
</comment>
<dbReference type="PANTHER" id="PTHR42739">
    <property type="entry name" value="MALATE SYNTHASE G"/>
    <property type="match status" value="1"/>
</dbReference>
<keyword evidence="4 10" id="KW-0816">Tricarboxylic acid cycle</keyword>
<dbReference type="InterPro" id="IPR046363">
    <property type="entry name" value="MS_N_TIM-barrel_dom"/>
</dbReference>
<evidence type="ECO:0000259" key="17">
    <source>
        <dbReference type="Pfam" id="PF20659"/>
    </source>
</evidence>
<accession>A0A840A301</accession>
<keyword evidence="7 10" id="KW-0460">Magnesium</keyword>
<dbReference type="InterPro" id="IPR048356">
    <property type="entry name" value="MS_N"/>
</dbReference>
<feature type="active site" description="Proton acceptor" evidence="10 12">
    <location>
        <position position="334"/>
    </location>
</feature>
<dbReference type="GO" id="GO:0000287">
    <property type="term" value="F:magnesium ion binding"/>
    <property type="evidence" value="ECO:0007669"/>
    <property type="project" value="TreeGrafter"/>
</dbReference>
<evidence type="ECO:0000256" key="9">
    <source>
        <dbReference type="ARBA" id="ARBA00047918"/>
    </source>
</evidence>
<feature type="domain" description="Malate synthase N-terminal" evidence="15">
    <location>
        <begin position="15"/>
        <end position="68"/>
    </location>
</feature>
<dbReference type="GO" id="GO:0006099">
    <property type="term" value="P:tricarboxylic acid cycle"/>
    <property type="evidence" value="ECO:0007669"/>
    <property type="project" value="UniProtKB-KW"/>
</dbReference>
<dbReference type="Pfam" id="PF20659">
    <property type="entry name" value="MS_C"/>
    <property type="match status" value="1"/>
</dbReference>
<dbReference type="SUPFAM" id="SSF51645">
    <property type="entry name" value="Malate synthase G"/>
    <property type="match status" value="1"/>
</dbReference>
<feature type="binding site" evidence="10">
    <location>
        <position position="451"/>
    </location>
    <ligand>
        <name>Mg(2+)</name>
        <dbReference type="ChEBI" id="CHEBI:18420"/>
    </ligand>
</feature>
<organism evidence="18 19">
    <name type="scientific">Phenylobacterium haematophilum</name>
    <dbReference type="NCBI Taxonomy" id="98513"/>
    <lineage>
        <taxon>Bacteria</taxon>
        <taxon>Pseudomonadati</taxon>
        <taxon>Pseudomonadota</taxon>
        <taxon>Alphaproteobacteria</taxon>
        <taxon>Caulobacterales</taxon>
        <taxon>Caulobacteraceae</taxon>
        <taxon>Phenylobacterium</taxon>
    </lineage>
</organism>
<keyword evidence="8 10" id="KW-0558">Oxidation</keyword>
<evidence type="ECO:0000256" key="12">
    <source>
        <dbReference type="PIRSR" id="PIRSR601465-50"/>
    </source>
</evidence>
<dbReference type="NCBIfam" id="NF002825">
    <property type="entry name" value="PRK02999.1"/>
    <property type="match status" value="1"/>
</dbReference>
<keyword evidence="6 10" id="KW-0479">Metal-binding</keyword>
<reference evidence="18 19" key="1">
    <citation type="submission" date="2020-08" db="EMBL/GenBank/DDBJ databases">
        <title>Genomic Encyclopedia of Type Strains, Phase IV (KMG-IV): sequencing the most valuable type-strain genomes for metagenomic binning, comparative biology and taxonomic classification.</title>
        <authorList>
            <person name="Goeker M."/>
        </authorList>
    </citation>
    <scope>NUCLEOTIDE SEQUENCE [LARGE SCALE GENOMIC DNA]</scope>
    <source>
        <strain evidence="18 19">DSM 21793</strain>
    </source>
</reference>
<feature type="binding site" evidence="10">
    <location>
        <begin position="122"/>
        <end position="123"/>
    </location>
    <ligand>
        <name>acetyl-CoA</name>
        <dbReference type="ChEBI" id="CHEBI:57288"/>
    </ligand>
</feature>
<evidence type="ECO:0000256" key="7">
    <source>
        <dbReference type="ARBA" id="ARBA00022842"/>
    </source>
</evidence>
<dbReference type="InterPro" id="IPR001465">
    <property type="entry name" value="Malate_synthase_TIM"/>
</dbReference>
<feature type="active site" description="Proton donor" evidence="10 12">
    <location>
        <position position="622"/>
    </location>
</feature>
<dbReference type="EMBL" id="JACIDK010000003">
    <property type="protein sequence ID" value="MBB3891687.1"/>
    <property type="molecule type" value="Genomic_DNA"/>
</dbReference>
<feature type="domain" description="Malate synthase TIM barrel" evidence="14">
    <location>
        <begin position="331"/>
        <end position="570"/>
    </location>
</feature>
<dbReference type="Gene3D" id="1.20.1220.12">
    <property type="entry name" value="Malate synthase, domain III"/>
    <property type="match status" value="1"/>
</dbReference>
<evidence type="ECO:0000259" key="14">
    <source>
        <dbReference type="Pfam" id="PF01274"/>
    </source>
</evidence>
<dbReference type="Pfam" id="PF20656">
    <property type="entry name" value="MS_N"/>
    <property type="match status" value="1"/>
</dbReference>
<keyword evidence="19" id="KW-1185">Reference proteome</keyword>
<proteinExistence type="inferred from homology"/>
<dbReference type="InterPro" id="IPR006253">
    <property type="entry name" value="Malate_synthG"/>
</dbReference>
<evidence type="ECO:0000256" key="2">
    <source>
        <dbReference type="ARBA" id="ARBA00022435"/>
    </source>
</evidence>
<evidence type="ECO:0000259" key="16">
    <source>
        <dbReference type="Pfam" id="PF20658"/>
    </source>
</evidence>
<feature type="binding site" evidence="10">
    <location>
        <position position="532"/>
    </location>
    <ligand>
        <name>acetyl-CoA</name>
        <dbReference type="ChEBI" id="CHEBI:57288"/>
    </ligand>
</feature>
<comment type="pathway">
    <text evidence="10 13">Carbohydrate metabolism; glyoxylate cycle; (S)-malate from isocitrate: step 2/2.</text>
</comment>
<feature type="binding site" evidence="10">
    <location>
        <position position="307"/>
    </location>
    <ligand>
        <name>acetyl-CoA</name>
        <dbReference type="ChEBI" id="CHEBI:57288"/>
    </ligand>
</feature>
<dbReference type="UniPathway" id="UPA00703">
    <property type="reaction ID" value="UER00720"/>
</dbReference>
<feature type="binding site" evidence="10">
    <location>
        <position position="423"/>
    </location>
    <ligand>
        <name>glyoxylate</name>
        <dbReference type="ChEBI" id="CHEBI:36655"/>
    </ligand>
</feature>
<evidence type="ECO:0000256" key="11">
    <source>
        <dbReference type="NCBIfam" id="TIGR01345"/>
    </source>
</evidence>
<evidence type="ECO:0000256" key="10">
    <source>
        <dbReference type="HAMAP-Rule" id="MF_00641"/>
    </source>
</evidence>
<evidence type="ECO:0000256" key="1">
    <source>
        <dbReference type="ARBA" id="ARBA00001946"/>
    </source>
</evidence>
<dbReference type="AlphaFoldDB" id="A0A840A301"/>
<comment type="subunit">
    <text evidence="10">Monomer.</text>
</comment>
<feature type="domain" description="Malate synthase G alpha-beta insertion" evidence="16">
    <location>
        <begin position="154"/>
        <end position="229"/>
    </location>
</feature>
<dbReference type="InterPro" id="IPR044856">
    <property type="entry name" value="Malate_synth_C_sf"/>
</dbReference>
<dbReference type="Proteomes" id="UP000530564">
    <property type="component" value="Unassembled WGS sequence"/>
</dbReference>
<dbReference type="Pfam" id="PF20658">
    <property type="entry name" value="MSG_insertion"/>
    <property type="match status" value="1"/>
</dbReference>
<feature type="binding site" evidence="10">
    <location>
        <position position="423"/>
    </location>
    <ligand>
        <name>Mg(2+)</name>
        <dbReference type="ChEBI" id="CHEBI:18420"/>
    </ligand>
</feature>
<protein>
    <recommendedName>
        <fullName evidence="10 11">Malate synthase G</fullName>
        <ecNumber evidence="10 11">2.3.3.9</ecNumber>
    </recommendedName>
</protein>
<comment type="caution">
    <text evidence="18">The sequence shown here is derived from an EMBL/GenBank/DDBJ whole genome shotgun (WGS) entry which is preliminary data.</text>
</comment>
<evidence type="ECO:0000256" key="8">
    <source>
        <dbReference type="ARBA" id="ARBA00023097"/>
    </source>
</evidence>
<comment type="catalytic activity">
    <reaction evidence="9 10 13">
        <text>glyoxylate + acetyl-CoA + H2O = (S)-malate + CoA + H(+)</text>
        <dbReference type="Rhea" id="RHEA:18181"/>
        <dbReference type="ChEBI" id="CHEBI:15377"/>
        <dbReference type="ChEBI" id="CHEBI:15378"/>
        <dbReference type="ChEBI" id="CHEBI:15589"/>
        <dbReference type="ChEBI" id="CHEBI:36655"/>
        <dbReference type="ChEBI" id="CHEBI:57287"/>
        <dbReference type="ChEBI" id="CHEBI:57288"/>
        <dbReference type="EC" id="2.3.3.9"/>
    </reaction>
</comment>
<dbReference type="GO" id="GO:0006097">
    <property type="term" value="P:glyoxylate cycle"/>
    <property type="evidence" value="ECO:0007669"/>
    <property type="project" value="UniProtKB-UniRule"/>
</dbReference>
<dbReference type="InterPro" id="IPR048357">
    <property type="entry name" value="MSG_insertion"/>
</dbReference>
<dbReference type="InterPro" id="IPR011076">
    <property type="entry name" value="Malate_synth_sf"/>
</dbReference>
<feature type="binding site" evidence="10">
    <location>
        <position position="270"/>
    </location>
    <ligand>
        <name>acetyl-CoA</name>
        <dbReference type="ChEBI" id="CHEBI:57288"/>
    </ligand>
</feature>
<feature type="domain" description="Malate synthase C-terminal" evidence="17">
    <location>
        <begin position="583"/>
        <end position="671"/>
    </location>
</feature>
<feature type="modified residue" description="Cysteine sulfenic acid (-SOH)" evidence="10">
    <location>
        <position position="608"/>
    </location>
</feature>
<dbReference type="GO" id="GO:0004474">
    <property type="term" value="F:malate synthase activity"/>
    <property type="evidence" value="ECO:0007669"/>
    <property type="project" value="UniProtKB-UniRule"/>
</dbReference>
<gene>
    <name evidence="10" type="primary">glcB</name>
    <name evidence="18" type="ORF">GGQ61_002415</name>
</gene>
<evidence type="ECO:0000256" key="13">
    <source>
        <dbReference type="RuleBase" id="RU003572"/>
    </source>
</evidence>
<dbReference type="GO" id="GO:0005829">
    <property type="term" value="C:cytosol"/>
    <property type="evidence" value="ECO:0007669"/>
    <property type="project" value="TreeGrafter"/>
</dbReference>
<evidence type="ECO:0000256" key="3">
    <source>
        <dbReference type="ARBA" id="ARBA00022490"/>
    </source>
</evidence>
<dbReference type="Pfam" id="PF01274">
    <property type="entry name" value="MS_TIM-barrel"/>
    <property type="match status" value="1"/>
</dbReference>
<dbReference type="Gene3D" id="3.20.20.360">
    <property type="entry name" value="Malate synthase, domain 3"/>
    <property type="match status" value="2"/>
</dbReference>
<comment type="function">
    <text evidence="10">Involved in the glycolate utilization. Catalyzes the condensation and subsequent hydrolysis of acetyl-coenzyme A (acetyl-CoA) and glyoxylate to form malate and CoA.</text>
</comment>
<keyword evidence="5 10" id="KW-0808">Transferase</keyword>
<sequence>MNISKSLTVDDTLHAFVEGELLPGTGVASDAFWAALEKVLADFTPRNAALLQRRDELQAQIDGWWRERRGKPLDVAEETAFLREIGYLLPEPAAFEIITQNVDPEIASIAGPQLVVPVSNGRFALNAANARWGSLYDALYGTDALEPPTGGKGYDPVRGAKVVAFARGFLDRAAPLASGSHADAVAYVVSGQSLVVRLKDGQEVALATPAQFVGYRGEAAAPAGVLLVHNSLHLEILIDRSHNIGKDDPAGVSDVLVEAALTAIQDCEDSVAAVDAEDKTNVYRNWLGLMRGDLTSTFTKGGQTETRRLEEDRSYTAAGGGDITLRGRSLMLVRNVGHHMLTDAVTFDGQPVFETAVDALVTVAAALHDLKGARRNSTAGSVYVVKPKMHGPDEVALAVRLFDLVEDALGLERNTVKLGIMDEERRTSANLAACIHAARERIVFINTGFLDRTGDEIHTAMEAGPVVRKDAIKAEAWLPAYEKRNVEIGLATGFPGRAQIGKGMWAAPDMMKDMLAAKVGHPKAGANTAWVPSPTAAVLHALHYHEVDVPALQATMLKSAAKTGTDDLLTPPLAKSNWNAADVQQELDNNAQGILGYVVRWIDQGVGCSKVPDIHDVGLMEDRATLRISSQHMANWLHHGVCTEEQVRETFGRMAKVVDAQNAGDAAYQPMATDPAASIAYQAALELVFEGRAQPNGYTEHVLTRRRRERKAQLAGA</sequence>
<evidence type="ECO:0000313" key="19">
    <source>
        <dbReference type="Proteomes" id="UP000530564"/>
    </source>
</evidence>
<dbReference type="PANTHER" id="PTHR42739:SF1">
    <property type="entry name" value="MALATE SYNTHASE G"/>
    <property type="match status" value="1"/>
</dbReference>
<evidence type="ECO:0000259" key="15">
    <source>
        <dbReference type="Pfam" id="PF20656"/>
    </source>
</evidence>
<keyword evidence="18" id="KW-0012">Acyltransferase</keyword>
<dbReference type="InterPro" id="IPR048355">
    <property type="entry name" value="MS_C"/>
</dbReference>
<dbReference type="NCBIfam" id="TIGR01345">
    <property type="entry name" value="malate_syn_G"/>
    <property type="match status" value="1"/>
</dbReference>
<keyword evidence="3 10" id="KW-0963">Cytoplasm</keyword>
<feature type="binding site" evidence="10">
    <location>
        <begin position="448"/>
        <end position="451"/>
    </location>
    <ligand>
        <name>glyoxylate</name>
        <dbReference type="ChEBI" id="CHEBI:36655"/>
    </ligand>
</feature>
<keyword evidence="2 10" id="KW-0329">Glyoxylate bypass</keyword>
<evidence type="ECO:0000313" key="18">
    <source>
        <dbReference type="EMBL" id="MBB3891687.1"/>
    </source>
</evidence>
<dbReference type="RefSeq" id="WP_183773027.1">
    <property type="nucleotide sequence ID" value="NZ_JACIDK010000003.1"/>
</dbReference>
<dbReference type="EC" id="2.3.3.9" evidence="10 11"/>
<dbReference type="HAMAP" id="MF_00641">
    <property type="entry name" value="Malate_synth_G"/>
    <property type="match status" value="1"/>
</dbReference>
<comment type="cofactor">
    <cofactor evidence="1 10">
        <name>Mg(2+)</name>
        <dbReference type="ChEBI" id="CHEBI:18420"/>
    </cofactor>
</comment>
<evidence type="ECO:0000256" key="4">
    <source>
        <dbReference type="ARBA" id="ARBA00022532"/>
    </source>
</evidence>
<feature type="binding site" evidence="10">
    <location>
        <position position="334"/>
    </location>
    <ligand>
        <name>glyoxylate</name>
        <dbReference type="ChEBI" id="CHEBI:36655"/>
    </ligand>
</feature>
<name>A0A840A301_9CAUL</name>
<dbReference type="GO" id="GO:0009436">
    <property type="term" value="P:glyoxylate catabolic process"/>
    <property type="evidence" value="ECO:0007669"/>
    <property type="project" value="TreeGrafter"/>
</dbReference>